<feature type="transmembrane region" description="Helical" evidence="1">
    <location>
        <begin position="20"/>
        <end position="42"/>
    </location>
</feature>
<evidence type="ECO:0000313" key="3">
    <source>
        <dbReference type="Proteomes" id="UP000030528"/>
    </source>
</evidence>
<name>A0A0A5I558_9BACI</name>
<keyword evidence="1" id="KW-1133">Transmembrane helix</keyword>
<keyword evidence="1" id="KW-0472">Membrane</keyword>
<dbReference type="eggNOG" id="ENOG5033MZ5">
    <property type="taxonomic scope" value="Bacteria"/>
</dbReference>
<dbReference type="EMBL" id="AVPE01000012">
    <property type="protein sequence ID" value="KGX90957.1"/>
    <property type="molecule type" value="Genomic_DNA"/>
</dbReference>
<sequence>MYFRSAHPDFTSNREHGFSFVESMLSLNIFLIVTSSLLPVAVTLHKEMEALHIETEVLHQLEGELYRQATSSSPSATYTKKVNEHPITFTIALEEQYVRGCATWTTFRTSKEECLYVKQE</sequence>
<evidence type="ECO:0008006" key="4">
    <source>
        <dbReference type="Google" id="ProtNLM"/>
    </source>
</evidence>
<reference evidence="2 3" key="1">
    <citation type="submission" date="2013-08" db="EMBL/GenBank/DDBJ databases">
        <authorList>
            <person name="Huang J."/>
            <person name="Wang G."/>
        </authorList>
    </citation>
    <scope>NUCLEOTIDE SEQUENCE [LARGE SCALE GENOMIC DNA]</scope>
    <source>
        <strain evidence="2 3">JSM 076056</strain>
    </source>
</reference>
<accession>A0A0A5I558</accession>
<dbReference type="RefSeq" id="WP_026801037.1">
    <property type="nucleotide sequence ID" value="NZ_AULI01000012.1"/>
</dbReference>
<organism evidence="2 3">
    <name type="scientific">Pontibacillus halophilus JSM 076056 = DSM 19796</name>
    <dbReference type="NCBI Taxonomy" id="1385510"/>
    <lineage>
        <taxon>Bacteria</taxon>
        <taxon>Bacillati</taxon>
        <taxon>Bacillota</taxon>
        <taxon>Bacilli</taxon>
        <taxon>Bacillales</taxon>
        <taxon>Bacillaceae</taxon>
        <taxon>Pontibacillus</taxon>
    </lineage>
</organism>
<evidence type="ECO:0000313" key="2">
    <source>
        <dbReference type="EMBL" id="KGX90957.1"/>
    </source>
</evidence>
<dbReference type="AlphaFoldDB" id="A0A0A5I558"/>
<proteinExistence type="predicted"/>
<gene>
    <name evidence="2" type="ORF">N781_05775</name>
</gene>
<protein>
    <recommendedName>
        <fullName evidence="4">Competence protein ComGE</fullName>
    </recommendedName>
</protein>
<keyword evidence="3" id="KW-1185">Reference proteome</keyword>
<dbReference type="STRING" id="1385510.GCA_000425205_02736"/>
<dbReference type="Proteomes" id="UP000030528">
    <property type="component" value="Unassembled WGS sequence"/>
</dbReference>
<evidence type="ECO:0000256" key="1">
    <source>
        <dbReference type="SAM" id="Phobius"/>
    </source>
</evidence>
<comment type="caution">
    <text evidence="2">The sequence shown here is derived from an EMBL/GenBank/DDBJ whole genome shotgun (WGS) entry which is preliminary data.</text>
</comment>
<keyword evidence="1" id="KW-0812">Transmembrane</keyword>